<gene>
    <name evidence="2" type="ORF">OXX778_LOCUS22987</name>
</gene>
<accession>A0A814S4Y5</accession>
<protein>
    <submittedName>
        <fullName evidence="2">Uncharacterized protein</fullName>
    </submittedName>
</protein>
<evidence type="ECO:0000313" key="2">
    <source>
        <dbReference type="EMBL" id="CAF1143294.1"/>
    </source>
</evidence>
<organism evidence="2 3">
    <name type="scientific">Brachionus calyciflorus</name>
    <dbReference type="NCBI Taxonomy" id="104777"/>
    <lineage>
        <taxon>Eukaryota</taxon>
        <taxon>Metazoa</taxon>
        <taxon>Spiralia</taxon>
        <taxon>Gnathifera</taxon>
        <taxon>Rotifera</taxon>
        <taxon>Eurotatoria</taxon>
        <taxon>Monogononta</taxon>
        <taxon>Pseudotrocha</taxon>
        <taxon>Ploima</taxon>
        <taxon>Brachionidae</taxon>
        <taxon>Brachionus</taxon>
    </lineage>
</organism>
<comment type="caution">
    <text evidence="2">The sequence shown here is derived from an EMBL/GenBank/DDBJ whole genome shotgun (WGS) entry which is preliminary data.</text>
</comment>
<feature type="compositionally biased region" description="Basic and acidic residues" evidence="1">
    <location>
        <begin position="295"/>
        <end position="306"/>
    </location>
</feature>
<keyword evidence="3" id="KW-1185">Reference proteome</keyword>
<feature type="compositionally biased region" description="Basic and acidic residues" evidence="1">
    <location>
        <begin position="326"/>
        <end position="338"/>
    </location>
</feature>
<evidence type="ECO:0000313" key="3">
    <source>
        <dbReference type="Proteomes" id="UP000663879"/>
    </source>
</evidence>
<name>A0A814S4Y5_9BILA</name>
<evidence type="ECO:0000256" key="1">
    <source>
        <dbReference type="SAM" id="MobiDB-lite"/>
    </source>
</evidence>
<feature type="non-terminal residue" evidence="2">
    <location>
        <position position="366"/>
    </location>
</feature>
<dbReference type="AlphaFoldDB" id="A0A814S4Y5"/>
<feature type="compositionally biased region" description="Polar residues" evidence="1">
    <location>
        <begin position="339"/>
        <end position="366"/>
    </location>
</feature>
<dbReference type="Proteomes" id="UP000663879">
    <property type="component" value="Unassembled WGS sequence"/>
</dbReference>
<feature type="region of interest" description="Disordered" evidence="1">
    <location>
        <begin position="280"/>
        <end position="366"/>
    </location>
</feature>
<reference evidence="2" key="1">
    <citation type="submission" date="2021-02" db="EMBL/GenBank/DDBJ databases">
        <authorList>
            <person name="Nowell W R."/>
        </authorList>
    </citation>
    <scope>NUCLEOTIDE SEQUENCE</scope>
    <source>
        <strain evidence="2">Ploen Becks lab</strain>
    </source>
</reference>
<feature type="compositionally biased region" description="Polar residues" evidence="1">
    <location>
        <begin position="307"/>
        <end position="325"/>
    </location>
</feature>
<sequence length="366" mass="42226">MSANGDNHGSLNSDPSLGLSQTQFVSYSNQSFIHPNRQDLFAFNNSLGYPNTNLNAVNNSYQNNYNNLNHYGNYYANEHRYLEEKNEVNNQENQKKKSWSNLCDTEFSIDDLFNCLDEISQTSKLEFQSYFIEHNKEKLEVKSMKNRIRTLRDKLFKIYLKKLNYKPNSLTPKEKTCVDMLGDIHIVAVCFLDETVSINLLDLFNGSDNNLINEIDYLLSKQQETIFNKIEQENTKINVRISHLEKNLNILYSSLNTNRTELYKGLESIKHEINFLKDNNLDQMNSNPQVKKRKLADDSKKEESKSETITNIVSEATESKQIVNQSEKKSSEDNDKAKSSSICDPQVPQPLSTKQNNTDINQTAEN</sequence>
<dbReference type="EMBL" id="CAJNOC010010826">
    <property type="protein sequence ID" value="CAF1143294.1"/>
    <property type="molecule type" value="Genomic_DNA"/>
</dbReference>
<proteinExistence type="predicted"/>